<gene>
    <name evidence="5 7" type="primary">fliE</name>
    <name evidence="7" type="ORF">RBH19_01135</name>
</gene>
<comment type="caution">
    <text evidence="7">The sequence shown here is derived from an EMBL/GenBank/DDBJ whole genome shotgun (WGS) entry which is preliminary data.</text>
</comment>
<feature type="region of interest" description="Disordered" evidence="6">
    <location>
        <begin position="17"/>
        <end position="36"/>
    </location>
</feature>
<keyword evidence="7" id="KW-0966">Cell projection</keyword>
<comment type="similarity">
    <text evidence="2 5">Belongs to the FliE family.</text>
</comment>
<evidence type="ECO:0000313" key="7">
    <source>
        <dbReference type="EMBL" id="MDQ2068475.1"/>
    </source>
</evidence>
<dbReference type="PRINTS" id="PR01006">
    <property type="entry name" value="FLGHOOKFLIE"/>
</dbReference>
<dbReference type="RefSeq" id="WP_306726962.1">
    <property type="nucleotide sequence ID" value="NZ_JAVDDT010000001.1"/>
</dbReference>
<evidence type="ECO:0000256" key="2">
    <source>
        <dbReference type="ARBA" id="ARBA00009272"/>
    </source>
</evidence>
<dbReference type="EMBL" id="JAVDDT010000001">
    <property type="protein sequence ID" value="MDQ2068475.1"/>
    <property type="molecule type" value="Genomic_DNA"/>
</dbReference>
<dbReference type="PANTHER" id="PTHR34653">
    <property type="match status" value="1"/>
</dbReference>
<keyword evidence="7" id="KW-0969">Cilium</keyword>
<evidence type="ECO:0000256" key="5">
    <source>
        <dbReference type="HAMAP-Rule" id="MF_00724"/>
    </source>
</evidence>
<organism evidence="7 8">
    <name type="scientific">Natronospira bacteriovora</name>
    <dbReference type="NCBI Taxonomy" id="3069753"/>
    <lineage>
        <taxon>Bacteria</taxon>
        <taxon>Pseudomonadati</taxon>
        <taxon>Pseudomonadota</taxon>
        <taxon>Gammaproteobacteria</taxon>
        <taxon>Natronospirales</taxon>
        <taxon>Natronospiraceae</taxon>
        <taxon>Natronospira</taxon>
    </lineage>
</organism>
<comment type="subcellular location">
    <subcellularLocation>
        <location evidence="1 5">Bacterial flagellum basal body</location>
    </subcellularLocation>
</comment>
<dbReference type="PANTHER" id="PTHR34653:SF1">
    <property type="entry name" value="FLAGELLAR HOOK-BASAL BODY COMPLEX PROTEIN FLIE"/>
    <property type="match status" value="1"/>
</dbReference>
<name>A0ABU0W654_9GAMM</name>
<evidence type="ECO:0000313" key="8">
    <source>
        <dbReference type="Proteomes" id="UP001239019"/>
    </source>
</evidence>
<protein>
    <recommendedName>
        <fullName evidence="3 5">Flagellar hook-basal body complex protein FliE</fullName>
    </recommendedName>
</protein>
<dbReference type="Pfam" id="PF02049">
    <property type="entry name" value="FliE"/>
    <property type="match status" value="1"/>
</dbReference>
<sequence>MSDVHIQSVLAQMRQLSSEASATAAPERAAGNGPNFGEMLKASLDQVNETQQAASKLANAFSAGDQNVELTEVMLAVQKAGVSFQAMSEVRNRLVEAYQEVMRMQV</sequence>
<dbReference type="InterPro" id="IPR001624">
    <property type="entry name" value="FliE"/>
</dbReference>
<accession>A0ABU0W654</accession>
<evidence type="ECO:0000256" key="3">
    <source>
        <dbReference type="ARBA" id="ARBA00018024"/>
    </source>
</evidence>
<dbReference type="Proteomes" id="UP001239019">
    <property type="component" value="Unassembled WGS sequence"/>
</dbReference>
<proteinExistence type="inferred from homology"/>
<evidence type="ECO:0000256" key="4">
    <source>
        <dbReference type="ARBA" id="ARBA00023143"/>
    </source>
</evidence>
<keyword evidence="8" id="KW-1185">Reference proteome</keyword>
<feature type="compositionally biased region" description="Low complexity" evidence="6">
    <location>
        <begin position="17"/>
        <end position="30"/>
    </location>
</feature>
<evidence type="ECO:0000256" key="6">
    <source>
        <dbReference type="SAM" id="MobiDB-lite"/>
    </source>
</evidence>
<evidence type="ECO:0000256" key="1">
    <source>
        <dbReference type="ARBA" id="ARBA00004117"/>
    </source>
</evidence>
<dbReference type="HAMAP" id="MF_00724">
    <property type="entry name" value="FliE"/>
    <property type="match status" value="1"/>
</dbReference>
<dbReference type="NCBIfam" id="TIGR00205">
    <property type="entry name" value="fliE"/>
    <property type="match status" value="1"/>
</dbReference>
<keyword evidence="7" id="KW-0282">Flagellum</keyword>
<keyword evidence="4 5" id="KW-0975">Bacterial flagellum</keyword>
<reference evidence="7 8" key="1">
    <citation type="submission" date="2023-08" db="EMBL/GenBank/DDBJ databases">
        <title>Whole-genome sequencing of halo(alkali)philic microorganisms from hypersaline lakes.</title>
        <authorList>
            <person name="Sorokin D.Y."/>
            <person name="Abbas B."/>
            <person name="Merkel A.Y."/>
        </authorList>
    </citation>
    <scope>NUCLEOTIDE SEQUENCE [LARGE SCALE GENOMIC DNA]</scope>
    <source>
        <strain evidence="7 8">AB-CW4</strain>
    </source>
</reference>